<keyword evidence="13" id="KW-1185">Reference proteome</keyword>
<protein>
    <recommendedName>
        <fullName evidence="3 9">Aconitate hydratase</fullName>
        <shortName evidence="9">Aconitase</shortName>
        <ecNumber evidence="3 9">4.2.1.3</ecNumber>
    </recommendedName>
</protein>
<gene>
    <name evidence="12" type="ORF">TTHERM_00191800</name>
</gene>
<comment type="cofactor">
    <cofactor evidence="1">
        <name>[4Fe-4S] cluster</name>
        <dbReference type="ChEBI" id="CHEBI:49883"/>
    </cofactor>
</comment>
<dbReference type="FunFam" id="3.20.19.10:FF:000001">
    <property type="entry name" value="Aconitate hydratase"/>
    <property type="match status" value="1"/>
</dbReference>
<dbReference type="Gene3D" id="3.30.499.10">
    <property type="entry name" value="Aconitase, domain 3"/>
    <property type="match status" value="2"/>
</dbReference>
<dbReference type="EC" id="4.2.1.3" evidence="3 9"/>
<dbReference type="RefSeq" id="XP_001016756.1">
    <property type="nucleotide sequence ID" value="XM_001016756.3"/>
</dbReference>
<dbReference type="AlphaFoldDB" id="I7MEK2"/>
<dbReference type="STRING" id="312017.I7MEK2"/>
<evidence type="ECO:0000313" key="12">
    <source>
        <dbReference type="EMBL" id="EAR96511.1"/>
    </source>
</evidence>
<dbReference type="EMBL" id="GG662693">
    <property type="protein sequence ID" value="EAR96511.1"/>
    <property type="molecule type" value="Genomic_DNA"/>
</dbReference>
<keyword evidence="6 9" id="KW-0411">Iron-sulfur</keyword>
<organism evidence="12 13">
    <name type="scientific">Tetrahymena thermophila (strain SB210)</name>
    <dbReference type="NCBI Taxonomy" id="312017"/>
    <lineage>
        <taxon>Eukaryota</taxon>
        <taxon>Sar</taxon>
        <taxon>Alveolata</taxon>
        <taxon>Ciliophora</taxon>
        <taxon>Intramacronucleata</taxon>
        <taxon>Oligohymenophorea</taxon>
        <taxon>Hymenostomatida</taxon>
        <taxon>Tetrahymenina</taxon>
        <taxon>Tetrahymenidae</taxon>
        <taxon>Tetrahymena</taxon>
    </lineage>
</organism>
<comment type="function">
    <text evidence="9">Catalyzes the isomerization of citrate to isocitrate via cis-aconitate.</text>
</comment>
<dbReference type="CDD" id="cd01586">
    <property type="entry name" value="AcnA_IRP"/>
    <property type="match status" value="1"/>
</dbReference>
<dbReference type="GO" id="GO:0051539">
    <property type="term" value="F:4 iron, 4 sulfur cluster binding"/>
    <property type="evidence" value="ECO:0007669"/>
    <property type="project" value="UniProtKB-KW"/>
</dbReference>
<evidence type="ECO:0000256" key="8">
    <source>
        <dbReference type="ARBA" id="ARBA00023501"/>
    </source>
</evidence>
<evidence type="ECO:0000256" key="9">
    <source>
        <dbReference type="RuleBase" id="RU361275"/>
    </source>
</evidence>
<dbReference type="Proteomes" id="UP000009168">
    <property type="component" value="Unassembled WGS sequence"/>
</dbReference>
<dbReference type="FunFam" id="3.30.499.10:FF:000005">
    <property type="entry name" value="cytoplasmic aconitate hydratase"/>
    <property type="match status" value="1"/>
</dbReference>
<keyword evidence="5 9" id="KW-0408">Iron</keyword>
<dbReference type="GO" id="GO:0003994">
    <property type="term" value="F:aconitate hydratase activity"/>
    <property type="evidence" value="ECO:0007669"/>
    <property type="project" value="UniProtKB-EC"/>
</dbReference>
<dbReference type="eggNOG" id="KOG0452">
    <property type="taxonomic scope" value="Eukaryota"/>
</dbReference>
<evidence type="ECO:0000259" key="10">
    <source>
        <dbReference type="Pfam" id="PF00330"/>
    </source>
</evidence>
<name>I7MEK2_TETTS</name>
<evidence type="ECO:0000259" key="11">
    <source>
        <dbReference type="Pfam" id="PF00694"/>
    </source>
</evidence>
<dbReference type="Pfam" id="PF00694">
    <property type="entry name" value="Aconitase_C"/>
    <property type="match status" value="1"/>
</dbReference>
<dbReference type="SUPFAM" id="SSF53732">
    <property type="entry name" value="Aconitase iron-sulfur domain"/>
    <property type="match status" value="1"/>
</dbReference>
<dbReference type="CDD" id="cd01580">
    <property type="entry name" value="AcnA_IRP_Swivel"/>
    <property type="match status" value="1"/>
</dbReference>
<feature type="domain" description="Aconitase/3-isopropylmalate dehydratase large subunit alpha/beta/alpha" evidence="10">
    <location>
        <begin position="64"/>
        <end position="570"/>
    </location>
</feature>
<dbReference type="PROSITE" id="PS00450">
    <property type="entry name" value="ACONITASE_1"/>
    <property type="match status" value="1"/>
</dbReference>
<dbReference type="NCBIfam" id="NF009520">
    <property type="entry name" value="PRK12881.1"/>
    <property type="match status" value="1"/>
</dbReference>
<dbReference type="InterPro" id="IPR015931">
    <property type="entry name" value="Acnase/IPM_dHydase_lsu_aba_1/3"/>
</dbReference>
<dbReference type="Pfam" id="PF00330">
    <property type="entry name" value="Aconitase"/>
    <property type="match status" value="1"/>
</dbReference>
<dbReference type="InterPro" id="IPR036008">
    <property type="entry name" value="Aconitase_4Fe-4S_dom"/>
</dbReference>
<evidence type="ECO:0000256" key="6">
    <source>
        <dbReference type="ARBA" id="ARBA00023014"/>
    </source>
</evidence>
<dbReference type="Gene3D" id="3.20.19.10">
    <property type="entry name" value="Aconitase, domain 4"/>
    <property type="match status" value="1"/>
</dbReference>
<sequence>MAEIRPNPFEKILKEVPGLQGKKFFSLNDLNDPRVAKLPYSIRVLLEVAVRNCDEFNIKSADVEKILDWQVNSTKDIEIPFKPARVILQDFTGVPLVVDLAAMRDAIKRLGGDPKKINPACQVDLVIDHSIQVEYAKTLDALQKNEELEFYNNKERFEFLRWGQNAFENFSIVPPGSGIVHQVNLEYIAKVVFEDKNNVLYPDSVVGTDSHTTMINGLGVLGWGVGGIEAESNMLGECSAMVLPEVVGFYLSGELPKTATATDLVLTCTQMLRKRGVVGKFVEFYGPGVKNLTLADRATVANMAPEYGATTGFFPVDEQTIAFLRQTGRSEETIKNVEAYYKAQGLFRVYDGTQQDPVYSGEVLKLDLATVVPSLAGPKRPMDRVALSDLQKEFSEGLSKPVTFKTFGVPADKVDLEVKYNLNGEEFTFRHGQVLIAAITSCTNTSNPGVMLAAGLLAKNAVQKGLKVPAYVKTSLSPGSQVVTKYYEKAGVTDFMNTLGFTHAGYGCMTCIGNSGDFVDPVLNQVVKDNDFVAAAVLSGNRNFEGRVHPQTRANYLASPPLVVAYALAGNVNFNFETQPLGKDQNGNDVFLRDIWPSREEVEALAAKIITPEMFTENYSRIAKGTDRWNSLQVKQGIQYEWKEESTYIHNPPFFNCQLELTPVKSIENAYCLGNFGDSITTDHISPAGNIAKDSPAGKYLLERGVPQKDFNSYGARRGNDEVMARGTFANVRLVNKLLGGKVGPNTVHIPTGEVLSIFDAANRYIQAGIPTVIFGGKEYGTGSSRDWAAKGPFLQGVKVVIAQSYERIHRSNLIGMGILPLEFKEGESADTLGLTGKERYTIDLQEGNLKVNQDVVVKVDDGRTFTTKCRLDTDVEVQYFKHGGILLYVLRKLASSK</sequence>
<dbReference type="NCBIfam" id="NF006757">
    <property type="entry name" value="PRK09277.1"/>
    <property type="match status" value="1"/>
</dbReference>
<feature type="domain" description="Aconitase A/isopropylmalate dehydratase small subunit swivel" evidence="11">
    <location>
        <begin position="699"/>
        <end position="826"/>
    </location>
</feature>
<dbReference type="OMA" id="KWPETFG"/>
<dbReference type="InterPro" id="IPR015928">
    <property type="entry name" value="Aconitase/3IPM_dehydase_swvl"/>
</dbReference>
<dbReference type="GeneID" id="7837491"/>
<dbReference type="PANTHER" id="PTHR11670">
    <property type="entry name" value="ACONITASE/IRON-RESPONSIVE ELEMENT FAMILY MEMBER"/>
    <property type="match status" value="1"/>
</dbReference>
<dbReference type="FunFam" id="3.30.499.10:FF:000002">
    <property type="entry name" value="Aconitate hydratase"/>
    <property type="match status" value="1"/>
</dbReference>
<dbReference type="InterPro" id="IPR044137">
    <property type="entry name" value="AcnA_IRP_Swivel"/>
</dbReference>
<comment type="catalytic activity">
    <reaction evidence="8 9">
        <text>citrate = D-threo-isocitrate</text>
        <dbReference type="Rhea" id="RHEA:10336"/>
        <dbReference type="ChEBI" id="CHEBI:15562"/>
        <dbReference type="ChEBI" id="CHEBI:16947"/>
        <dbReference type="EC" id="4.2.1.3"/>
    </reaction>
</comment>
<keyword evidence="4" id="KW-0479">Metal-binding</keyword>
<keyword evidence="9" id="KW-0004">4Fe-4S</keyword>
<dbReference type="HOGENOM" id="CLU_013476_2_1_1"/>
<evidence type="ECO:0000256" key="1">
    <source>
        <dbReference type="ARBA" id="ARBA00001966"/>
    </source>
</evidence>
<dbReference type="InterPro" id="IPR000573">
    <property type="entry name" value="AconitaseA/IPMdHydase_ssu_swvl"/>
</dbReference>
<dbReference type="InterPro" id="IPR018136">
    <property type="entry name" value="Aconitase_4Fe-4S_BS"/>
</dbReference>
<dbReference type="GO" id="GO:0072350">
    <property type="term" value="P:tricarboxylic acid metabolic process"/>
    <property type="evidence" value="ECO:0007669"/>
    <property type="project" value="UniProtKB-ARBA"/>
</dbReference>
<dbReference type="KEGG" id="tet:TTHERM_00191800"/>
<dbReference type="InterPro" id="IPR001030">
    <property type="entry name" value="Acoase/IPM_deHydtase_lsu_aba"/>
</dbReference>
<evidence type="ECO:0000256" key="2">
    <source>
        <dbReference type="ARBA" id="ARBA00007185"/>
    </source>
</evidence>
<evidence type="ECO:0000256" key="4">
    <source>
        <dbReference type="ARBA" id="ARBA00022723"/>
    </source>
</evidence>
<proteinExistence type="inferred from homology"/>
<evidence type="ECO:0000256" key="7">
    <source>
        <dbReference type="ARBA" id="ARBA00023239"/>
    </source>
</evidence>
<evidence type="ECO:0000256" key="3">
    <source>
        <dbReference type="ARBA" id="ARBA00012926"/>
    </source>
</evidence>
<dbReference type="SUPFAM" id="SSF52016">
    <property type="entry name" value="LeuD/IlvD-like"/>
    <property type="match status" value="1"/>
</dbReference>
<dbReference type="PRINTS" id="PR00415">
    <property type="entry name" value="ACONITASE"/>
</dbReference>
<dbReference type="Gene3D" id="6.10.190.10">
    <property type="match status" value="1"/>
</dbReference>
<dbReference type="OrthoDB" id="2279155at2759"/>
<reference evidence="13" key="1">
    <citation type="journal article" date="2006" name="PLoS Biol.">
        <title>Macronuclear genome sequence of the ciliate Tetrahymena thermophila, a model eukaryote.</title>
        <authorList>
            <person name="Eisen J.A."/>
            <person name="Coyne R.S."/>
            <person name="Wu M."/>
            <person name="Wu D."/>
            <person name="Thiagarajan M."/>
            <person name="Wortman J.R."/>
            <person name="Badger J.H."/>
            <person name="Ren Q."/>
            <person name="Amedeo P."/>
            <person name="Jones K.M."/>
            <person name="Tallon L.J."/>
            <person name="Delcher A.L."/>
            <person name="Salzberg S.L."/>
            <person name="Silva J.C."/>
            <person name="Haas B.J."/>
            <person name="Majoros W.H."/>
            <person name="Farzad M."/>
            <person name="Carlton J.M."/>
            <person name="Smith R.K. Jr."/>
            <person name="Garg J."/>
            <person name="Pearlman R.E."/>
            <person name="Karrer K.M."/>
            <person name="Sun L."/>
            <person name="Manning G."/>
            <person name="Elde N.C."/>
            <person name="Turkewitz A.P."/>
            <person name="Asai D.J."/>
            <person name="Wilkes D.E."/>
            <person name="Wang Y."/>
            <person name="Cai H."/>
            <person name="Collins K."/>
            <person name="Stewart B.A."/>
            <person name="Lee S.R."/>
            <person name="Wilamowska K."/>
            <person name="Weinberg Z."/>
            <person name="Ruzzo W.L."/>
            <person name="Wloga D."/>
            <person name="Gaertig J."/>
            <person name="Frankel J."/>
            <person name="Tsao C.-C."/>
            <person name="Gorovsky M.A."/>
            <person name="Keeling P.J."/>
            <person name="Waller R.F."/>
            <person name="Patron N.J."/>
            <person name="Cherry J.M."/>
            <person name="Stover N.A."/>
            <person name="Krieger C.J."/>
            <person name="del Toro C."/>
            <person name="Ryder H.F."/>
            <person name="Williamson S.C."/>
            <person name="Barbeau R.A."/>
            <person name="Hamilton E.P."/>
            <person name="Orias E."/>
        </authorList>
    </citation>
    <scope>NUCLEOTIDE SEQUENCE [LARGE SCALE GENOMIC DNA]</scope>
    <source>
        <strain evidence="13">SB210</strain>
    </source>
</reference>
<keyword evidence="7 9" id="KW-0456">Lyase</keyword>
<comment type="similarity">
    <text evidence="2 9">Belongs to the aconitase/IPM isomerase family.</text>
</comment>
<dbReference type="InParanoid" id="I7MEK2"/>
<evidence type="ECO:0000256" key="5">
    <source>
        <dbReference type="ARBA" id="ARBA00023004"/>
    </source>
</evidence>
<accession>I7MEK2</accession>
<dbReference type="NCBIfam" id="TIGR01341">
    <property type="entry name" value="aconitase_1"/>
    <property type="match status" value="1"/>
</dbReference>
<dbReference type="InterPro" id="IPR006249">
    <property type="entry name" value="Aconitase/IRP2"/>
</dbReference>
<dbReference type="GO" id="GO:0046872">
    <property type="term" value="F:metal ion binding"/>
    <property type="evidence" value="ECO:0007669"/>
    <property type="project" value="UniProtKB-KW"/>
</dbReference>
<evidence type="ECO:0000313" key="13">
    <source>
        <dbReference type="Proteomes" id="UP000009168"/>
    </source>
</evidence>
<dbReference type="FunCoup" id="I7MEK2">
    <property type="interactions" value="290"/>
</dbReference>